<dbReference type="SUPFAM" id="SSF51735">
    <property type="entry name" value="NAD(P)-binding Rossmann-fold domains"/>
    <property type="match status" value="1"/>
</dbReference>
<dbReference type="AlphaFoldDB" id="A0A5J5B0C2"/>
<dbReference type="PROSITE" id="PS00061">
    <property type="entry name" value="ADH_SHORT"/>
    <property type="match status" value="1"/>
</dbReference>
<keyword evidence="4" id="KW-0444">Lipid biosynthesis</keyword>
<accession>A0A5J5B0C2</accession>
<proteinExistence type="inferred from homology"/>
<dbReference type="Gene3D" id="3.40.50.720">
    <property type="entry name" value="NAD(P)-binding Rossmann-like Domain"/>
    <property type="match status" value="1"/>
</dbReference>
<dbReference type="InterPro" id="IPR020904">
    <property type="entry name" value="Sc_DH/Rdtase_CS"/>
</dbReference>
<evidence type="ECO:0000256" key="3">
    <source>
        <dbReference type="ARBA" id="ARBA00012948"/>
    </source>
</evidence>
<comment type="catalytic activity">
    <reaction evidence="7">
        <text>a (3R)-hydroxyacyl-[ACP] + NADP(+) = a 3-oxoacyl-[ACP] + NADPH + H(+)</text>
        <dbReference type="Rhea" id="RHEA:17397"/>
        <dbReference type="Rhea" id="RHEA-COMP:9916"/>
        <dbReference type="Rhea" id="RHEA-COMP:9945"/>
        <dbReference type="ChEBI" id="CHEBI:15378"/>
        <dbReference type="ChEBI" id="CHEBI:57783"/>
        <dbReference type="ChEBI" id="CHEBI:58349"/>
        <dbReference type="ChEBI" id="CHEBI:78776"/>
        <dbReference type="ChEBI" id="CHEBI:78827"/>
        <dbReference type="EC" id="1.1.1.100"/>
    </reaction>
</comment>
<evidence type="ECO:0000313" key="9">
    <source>
        <dbReference type="Proteomes" id="UP000325577"/>
    </source>
</evidence>
<dbReference type="PRINTS" id="PR00081">
    <property type="entry name" value="GDHRDH"/>
</dbReference>
<keyword evidence="6" id="KW-0275">Fatty acid biosynthesis</keyword>
<dbReference type="PRINTS" id="PR00080">
    <property type="entry name" value="SDRFAMILY"/>
</dbReference>
<evidence type="ECO:0000256" key="5">
    <source>
        <dbReference type="ARBA" id="ARBA00022832"/>
    </source>
</evidence>
<comment type="similarity">
    <text evidence="2">Belongs to the short-chain dehydrogenases/reductases (SDR) family.</text>
</comment>
<sequence length="136" mass="14805">MQQGAFCRDGSLGRLIYRPPLSLTCHLVASKIMMKKKKGRIMNIASVVGLVGNVGQANYSAAKAGVISLTKTVAKEYSSRNINVNKKAAESLVDPEEYPNLFDDWQVTLSIESKLAEKRTAVCGVMILYGVLSLLI</sequence>
<reference evidence="8 9" key="1">
    <citation type="submission" date="2019-09" db="EMBL/GenBank/DDBJ databases">
        <title>A chromosome-level genome assembly of the Chinese tupelo Nyssa sinensis.</title>
        <authorList>
            <person name="Yang X."/>
            <person name="Kang M."/>
            <person name="Yang Y."/>
            <person name="Xiong H."/>
            <person name="Wang M."/>
            <person name="Zhang Z."/>
            <person name="Wang Z."/>
            <person name="Wu H."/>
            <person name="Ma T."/>
            <person name="Liu J."/>
            <person name="Xi Z."/>
        </authorList>
    </citation>
    <scope>NUCLEOTIDE SEQUENCE [LARGE SCALE GENOMIC DNA]</scope>
    <source>
        <strain evidence="8">J267</strain>
        <tissue evidence="8">Leaf</tissue>
    </source>
</reference>
<protein>
    <recommendedName>
        <fullName evidence="3">3-oxoacyl-[acyl-carrier-protein] reductase</fullName>
        <ecNumber evidence="3">1.1.1.100</ecNumber>
    </recommendedName>
</protein>
<dbReference type="InterPro" id="IPR050259">
    <property type="entry name" value="SDR"/>
</dbReference>
<name>A0A5J5B0C2_9ASTE</name>
<evidence type="ECO:0000256" key="4">
    <source>
        <dbReference type="ARBA" id="ARBA00022516"/>
    </source>
</evidence>
<dbReference type="PANTHER" id="PTHR42879:SF2">
    <property type="entry name" value="3-OXOACYL-[ACYL-CARRIER-PROTEIN] REDUCTASE FABG"/>
    <property type="match status" value="1"/>
</dbReference>
<organism evidence="8 9">
    <name type="scientific">Nyssa sinensis</name>
    <dbReference type="NCBI Taxonomy" id="561372"/>
    <lineage>
        <taxon>Eukaryota</taxon>
        <taxon>Viridiplantae</taxon>
        <taxon>Streptophyta</taxon>
        <taxon>Embryophyta</taxon>
        <taxon>Tracheophyta</taxon>
        <taxon>Spermatophyta</taxon>
        <taxon>Magnoliopsida</taxon>
        <taxon>eudicotyledons</taxon>
        <taxon>Gunneridae</taxon>
        <taxon>Pentapetalae</taxon>
        <taxon>asterids</taxon>
        <taxon>Cornales</taxon>
        <taxon>Nyssaceae</taxon>
        <taxon>Nyssa</taxon>
    </lineage>
</organism>
<dbReference type="Proteomes" id="UP000325577">
    <property type="component" value="Linkage Group LG17"/>
</dbReference>
<dbReference type="GO" id="GO:0006633">
    <property type="term" value="P:fatty acid biosynthetic process"/>
    <property type="evidence" value="ECO:0007669"/>
    <property type="project" value="UniProtKB-KW"/>
</dbReference>
<keyword evidence="5" id="KW-0276">Fatty acid metabolism</keyword>
<dbReference type="GO" id="GO:0004316">
    <property type="term" value="F:3-oxoacyl-[acyl-carrier-protein] reductase (NADPH) activity"/>
    <property type="evidence" value="ECO:0007669"/>
    <property type="project" value="UniProtKB-EC"/>
</dbReference>
<gene>
    <name evidence="8" type="ORF">F0562_030210</name>
</gene>
<dbReference type="EMBL" id="CM018040">
    <property type="protein sequence ID" value="KAA8535207.1"/>
    <property type="molecule type" value="Genomic_DNA"/>
</dbReference>
<keyword evidence="9" id="KW-1185">Reference proteome</keyword>
<dbReference type="InterPro" id="IPR036291">
    <property type="entry name" value="NAD(P)-bd_dom_sf"/>
</dbReference>
<dbReference type="Pfam" id="PF00106">
    <property type="entry name" value="adh_short"/>
    <property type="match status" value="1"/>
</dbReference>
<dbReference type="PANTHER" id="PTHR42879">
    <property type="entry name" value="3-OXOACYL-(ACYL-CARRIER-PROTEIN) REDUCTASE"/>
    <property type="match status" value="1"/>
</dbReference>
<keyword evidence="6" id="KW-0443">Lipid metabolism</keyword>
<evidence type="ECO:0000313" key="8">
    <source>
        <dbReference type="EMBL" id="KAA8535207.1"/>
    </source>
</evidence>
<evidence type="ECO:0000256" key="6">
    <source>
        <dbReference type="ARBA" id="ARBA00023160"/>
    </source>
</evidence>
<evidence type="ECO:0000256" key="7">
    <source>
        <dbReference type="ARBA" id="ARBA00048508"/>
    </source>
</evidence>
<evidence type="ECO:0000256" key="2">
    <source>
        <dbReference type="ARBA" id="ARBA00006484"/>
    </source>
</evidence>
<comment type="pathway">
    <text evidence="1">Lipid metabolism; fatty acid biosynthesis.</text>
</comment>
<evidence type="ECO:0000256" key="1">
    <source>
        <dbReference type="ARBA" id="ARBA00005194"/>
    </source>
</evidence>
<dbReference type="OrthoDB" id="1669814at2759"/>
<dbReference type="InterPro" id="IPR002347">
    <property type="entry name" value="SDR_fam"/>
</dbReference>
<dbReference type="EC" id="1.1.1.100" evidence="3"/>